<feature type="active site" evidence="12">
    <location>
        <position position="224"/>
    </location>
</feature>
<keyword evidence="10 12" id="KW-0594">Phospholipid biosynthesis</keyword>
<evidence type="ECO:0000259" key="14">
    <source>
        <dbReference type="PROSITE" id="PS50035"/>
    </source>
</evidence>
<comment type="caution">
    <text evidence="15">The sequence shown here is derived from an EMBL/GenBank/DDBJ whole genome shotgun (WGS) entry which is preliminary data.</text>
</comment>
<evidence type="ECO:0000256" key="12">
    <source>
        <dbReference type="HAMAP-Rule" id="MF_01916"/>
    </source>
</evidence>
<dbReference type="GO" id="GO:0016740">
    <property type="term" value="F:transferase activity"/>
    <property type="evidence" value="ECO:0007669"/>
    <property type="project" value="UniProtKB-KW"/>
</dbReference>
<evidence type="ECO:0000256" key="4">
    <source>
        <dbReference type="ARBA" id="ARBA00022679"/>
    </source>
</evidence>
<dbReference type="SUPFAM" id="SSF56024">
    <property type="entry name" value="Phospholipase D/nuclease"/>
    <property type="match status" value="2"/>
</dbReference>
<comment type="similarity">
    <text evidence="12">Belongs to the phospholipase D family. Cardiolipin synthase subfamily.</text>
</comment>
<dbReference type="CDD" id="cd09110">
    <property type="entry name" value="PLDc_CLS_1"/>
    <property type="match status" value="1"/>
</dbReference>
<dbReference type="PANTHER" id="PTHR21248">
    <property type="entry name" value="CARDIOLIPIN SYNTHASE"/>
    <property type="match status" value="1"/>
</dbReference>
<dbReference type="InterPro" id="IPR001736">
    <property type="entry name" value="PLipase_D/transphosphatidylase"/>
</dbReference>
<dbReference type="InterPro" id="IPR022924">
    <property type="entry name" value="Cardiolipin_synthase"/>
</dbReference>
<reference evidence="15 16" key="1">
    <citation type="submission" date="2023-07" db="EMBL/GenBank/DDBJ databases">
        <title>Sorghum-associated microbial communities from plants grown in Nebraska, USA.</title>
        <authorList>
            <person name="Schachtman D."/>
        </authorList>
    </citation>
    <scope>NUCLEOTIDE SEQUENCE [LARGE SCALE GENOMIC DNA]</scope>
    <source>
        <strain evidence="15 16">CC482</strain>
    </source>
</reference>
<dbReference type="EMBL" id="JAUSSU010000010">
    <property type="protein sequence ID" value="MDQ0115244.1"/>
    <property type="molecule type" value="Genomic_DNA"/>
</dbReference>
<dbReference type="InterPro" id="IPR027379">
    <property type="entry name" value="CLS_N"/>
</dbReference>
<dbReference type="NCBIfam" id="TIGR04265">
    <property type="entry name" value="bac_cardiolipin"/>
    <property type="match status" value="1"/>
</dbReference>
<dbReference type="Pfam" id="PF13396">
    <property type="entry name" value="PLDc_N"/>
    <property type="match status" value="1"/>
</dbReference>
<dbReference type="RefSeq" id="WP_307206715.1">
    <property type="nucleotide sequence ID" value="NZ_JAUSSU010000010.1"/>
</dbReference>
<keyword evidence="5 12" id="KW-0812">Transmembrane</keyword>
<dbReference type="HAMAP" id="MF_01916">
    <property type="entry name" value="Cardiolipin_synth_Cls"/>
    <property type="match status" value="1"/>
</dbReference>
<dbReference type="InterPro" id="IPR025202">
    <property type="entry name" value="PLD-like_dom"/>
</dbReference>
<evidence type="ECO:0000256" key="1">
    <source>
        <dbReference type="ARBA" id="ARBA00004651"/>
    </source>
</evidence>
<comment type="caution">
    <text evidence="12">Lacks conserved residue(s) required for the propagation of feature annotation.</text>
</comment>
<keyword evidence="11 12" id="KW-1208">Phospholipid metabolism</keyword>
<dbReference type="Pfam" id="PF13091">
    <property type="entry name" value="PLDc_2"/>
    <property type="match status" value="2"/>
</dbReference>
<evidence type="ECO:0000313" key="15">
    <source>
        <dbReference type="EMBL" id="MDQ0115244.1"/>
    </source>
</evidence>
<gene>
    <name evidence="15" type="ORF">J2T15_004702</name>
</gene>
<feature type="active site" evidence="12">
    <location>
        <position position="229"/>
    </location>
</feature>
<keyword evidence="3 12" id="KW-0444">Lipid biosynthesis</keyword>
<evidence type="ECO:0000256" key="3">
    <source>
        <dbReference type="ARBA" id="ARBA00022516"/>
    </source>
</evidence>
<keyword evidence="7 12" id="KW-1133">Transmembrane helix</keyword>
<keyword evidence="2 12" id="KW-1003">Cell membrane</keyword>
<dbReference type="InterPro" id="IPR030874">
    <property type="entry name" value="Cardiolipin_synth_Firmi"/>
</dbReference>
<dbReference type="PANTHER" id="PTHR21248:SF20">
    <property type="entry name" value="CARDIOLIPIN SYNTHASE YWIE-RELATED"/>
    <property type="match status" value="1"/>
</dbReference>
<feature type="active site" evidence="12">
    <location>
        <position position="400"/>
    </location>
</feature>
<keyword evidence="6" id="KW-0677">Repeat</keyword>
<keyword evidence="16" id="KW-1185">Reference proteome</keyword>
<dbReference type="SMART" id="SM00155">
    <property type="entry name" value="PLDc"/>
    <property type="match status" value="2"/>
</dbReference>
<feature type="domain" description="PLD phosphodiesterase" evidence="14">
    <location>
        <begin position="393"/>
        <end position="420"/>
    </location>
</feature>
<feature type="active site" evidence="12">
    <location>
        <position position="222"/>
    </location>
</feature>
<organism evidence="15 16">
    <name type="scientific">Paenibacillus harenae</name>
    <dbReference type="NCBI Taxonomy" id="306543"/>
    <lineage>
        <taxon>Bacteria</taxon>
        <taxon>Bacillati</taxon>
        <taxon>Bacillota</taxon>
        <taxon>Bacilli</taxon>
        <taxon>Bacillales</taxon>
        <taxon>Paenibacillaceae</taxon>
        <taxon>Paenibacillus</taxon>
    </lineage>
</organism>
<comment type="catalytic activity">
    <reaction evidence="12">
        <text>2 a 1,2-diacyl-sn-glycero-3-phospho-(1'-sn-glycerol) = a cardiolipin + glycerol</text>
        <dbReference type="Rhea" id="RHEA:31451"/>
        <dbReference type="ChEBI" id="CHEBI:17754"/>
        <dbReference type="ChEBI" id="CHEBI:62237"/>
        <dbReference type="ChEBI" id="CHEBI:64716"/>
    </reaction>
</comment>
<evidence type="ECO:0000256" key="2">
    <source>
        <dbReference type="ARBA" id="ARBA00022475"/>
    </source>
</evidence>
<sequence>MAAWLGWLVAALLLYIALLAVIMLMEHRKPAQMTAWLLIALLVPYLGFFAYFMLGRDFRIRRMTKRFEKRIRYDSAASSYFSHNQIHRMEDVGNDQLAEQKNLFGLLSKLAPFAITTGNQSEVLTNGEAAFEAILNAIEKAKHHIHLDYYTIRDDGIGRRFLRTLIRKAREGVEVRLVYDGIGSLHLSENYLTELHAAGVHTSCFLPPRFAFYERRLNYRNHRKIVVVDGVVGFLGGINIGDEYLGKDKRLGFWRDTHLKLQGNAVHDLQRLFLNDWTFASQERLEEQKYMPKHASSGKESVLIVPSEPGRNDQKILDVTFAAINAAKSRICISTPYFIPDPSLGMALKTAAQSGVDVKIIIPGIADTKLILLATLSYVQDMLDAGVKIYRYRKGFIHAKVMIIDRMLASIGTANMDMRSLYSNFELNAMLFDTVAIDRLFTDFQEDLNNSHQVHAQQFTKRPWKQKAAESLIHMLSPLL</sequence>
<feature type="domain" description="PLD phosphodiesterase" evidence="14">
    <location>
        <begin position="217"/>
        <end position="244"/>
    </location>
</feature>
<protein>
    <recommendedName>
        <fullName evidence="12 13">Cardiolipin synthase</fullName>
        <shortName evidence="12">CL synthase</shortName>
        <ecNumber evidence="12 13">2.7.8.-</ecNumber>
    </recommendedName>
</protein>
<feature type="transmembrane region" description="Helical" evidence="12">
    <location>
        <begin position="35"/>
        <end position="54"/>
    </location>
</feature>
<dbReference type="PROSITE" id="PS50035">
    <property type="entry name" value="PLD"/>
    <property type="match status" value="2"/>
</dbReference>
<proteinExistence type="inferred from homology"/>
<feature type="active site" evidence="12">
    <location>
        <position position="398"/>
    </location>
</feature>
<evidence type="ECO:0000256" key="8">
    <source>
        <dbReference type="ARBA" id="ARBA00023098"/>
    </source>
</evidence>
<accession>A0ABT9U9X9</accession>
<evidence type="ECO:0000256" key="7">
    <source>
        <dbReference type="ARBA" id="ARBA00022989"/>
    </source>
</evidence>
<keyword evidence="4 12" id="KW-0808">Transferase</keyword>
<dbReference type="EC" id="2.7.8.-" evidence="12 13"/>
<comment type="subcellular location">
    <subcellularLocation>
        <location evidence="1 12">Cell membrane</location>
        <topology evidence="1 12">Multi-pass membrane protein</topology>
    </subcellularLocation>
</comment>
<keyword evidence="9 12" id="KW-0472">Membrane</keyword>
<evidence type="ECO:0000256" key="5">
    <source>
        <dbReference type="ARBA" id="ARBA00022692"/>
    </source>
</evidence>
<name>A0ABT9U9X9_PAEHA</name>
<dbReference type="Proteomes" id="UP001229346">
    <property type="component" value="Unassembled WGS sequence"/>
</dbReference>
<evidence type="ECO:0000256" key="13">
    <source>
        <dbReference type="NCBIfam" id="TIGR04265"/>
    </source>
</evidence>
<comment type="function">
    <text evidence="12">Catalyzes the reversible phosphatidyl group transfer from one phosphatidylglycerol molecule to another to form cardiolipin (CL) (diphosphatidylglycerol) and glycerol.</text>
</comment>
<evidence type="ECO:0000313" key="16">
    <source>
        <dbReference type="Proteomes" id="UP001229346"/>
    </source>
</evidence>
<evidence type="ECO:0000256" key="11">
    <source>
        <dbReference type="ARBA" id="ARBA00023264"/>
    </source>
</evidence>
<dbReference type="CDD" id="cd09112">
    <property type="entry name" value="PLDc_CLS_2"/>
    <property type="match status" value="1"/>
</dbReference>
<feature type="active site" evidence="12">
    <location>
        <position position="405"/>
    </location>
</feature>
<evidence type="ECO:0000256" key="6">
    <source>
        <dbReference type="ARBA" id="ARBA00022737"/>
    </source>
</evidence>
<keyword evidence="8 12" id="KW-0443">Lipid metabolism</keyword>
<evidence type="ECO:0000256" key="10">
    <source>
        <dbReference type="ARBA" id="ARBA00023209"/>
    </source>
</evidence>
<evidence type="ECO:0000256" key="9">
    <source>
        <dbReference type="ARBA" id="ARBA00023136"/>
    </source>
</evidence>
<dbReference type="Gene3D" id="3.30.870.10">
    <property type="entry name" value="Endonuclease Chain A"/>
    <property type="match status" value="2"/>
</dbReference>